<organism evidence="2">
    <name type="scientific">Strongyloides ratti</name>
    <name type="common">Parasitic roundworm</name>
    <dbReference type="NCBI Taxonomy" id="34506"/>
    <lineage>
        <taxon>Eukaryota</taxon>
        <taxon>Metazoa</taxon>
        <taxon>Ecdysozoa</taxon>
        <taxon>Nematoda</taxon>
        <taxon>Chromadorea</taxon>
        <taxon>Rhabditida</taxon>
        <taxon>Tylenchina</taxon>
        <taxon>Panagrolaimomorpha</taxon>
        <taxon>Strongyloidoidea</taxon>
        <taxon>Strongyloididae</taxon>
        <taxon>Strongyloides</taxon>
    </lineage>
</organism>
<keyword evidence="1" id="KW-0732">Signal</keyword>
<evidence type="ECO:0000313" key="4">
    <source>
        <dbReference type="WBParaSite" id="SRAE_X000052100.1"/>
    </source>
</evidence>
<dbReference type="WormBase" id="SRAE_X000052100">
    <property type="protein sequence ID" value="SRP02344"/>
    <property type="gene ID" value="WBGene00266080"/>
</dbReference>
<dbReference type="Proteomes" id="UP000035682">
    <property type="component" value="Unplaced"/>
</dbReference>
<keyword evidence="3" id="KW-1185">Reference proteome</keyword>
<dbReference type="EMBL" id="LN609530">
    <property type="protein sequence ID" value="CEF71194.2"/>
    <property type="molecule type" value="Genomic_DNA"/>
</dbReference>
<accession>A0A090LUC4</accession>
<evidence type="ECO:0000256" key="1">
    <source>
        <dbReference type="SAM" id="SignalP"/>
    </source>
</evidence>
<dbReference type="GeneID" id="36383574"/>
<dbReference type="AlphaFoldDB" id="A0A090LUC4"/>
<dbReference type="WBParaSite" id="SRAE_X000052100.1">
    <property type="protein sequence ID" value="SRAE_X000052100.1"/>
    <property type="gene ID" value="WBGene00266080"/>
</dbReference>
<evidence type="ECO:0000313" key="5">
    <source>
        <dbReference type="WormBase" id="SRAE_X000052100"/>
    </source>
</evidence>
<proteinExistence type="predicted"/>
<protein>
    <submittedName>
        <fullName evidence="4">Transthyretin-like family-containing protein</fullName>
    </submittedName>
</protein>
<feature type="chain" id="PRO_5015031216" evidence="1">
    <location>
        <begin position="23"/>
        <end position="148"/>
    </location>
</feature>
<evidence type="ECO:0000313" key="2">
    <source>
        <dbReference type="EMBL" id="CEF71194.2"/>
    </source>
</evidence>
<feature type="signal peptide" evidence="1">
    <location>
        <begin position="1"/>
        <end position="22"/>
    </location>
</feature>
<dbReference type="RefSeq" id="XP_024510390.1">
    <property type="nucleotide sequence ID" value="XM_024644875.1"/>
</dbReference>
<gene>
    <name evidence="2 4 5" type="ORF">SRAE_X000052100</name>
</gene>
<reference evidence="4" key="2">
    <citation type="submission" date="2020-12" db="UniProtKB">
        <authorList>
            <consortium name="WormBaseParasite"/>
        </authorList>
    </citation>
    <scope>IDENTIFICATION</scope>
</reference>
<name>A0A090LUC4_STRRB</name>
<reference evidence="2 3" key="1">
    <citation type="submission" date="2014-09" db="EMBL/GenBank/DDBJ databases">
        <authorList>
            <person name="Martin A.A."/>
        </authorList>
    </citation>
    <scope>NUCLEOTIDE SEQUENCE</scope>
    <source>
        <strain evidence="3">ED321</strain>
        <strain evidence="2">ED321 Heterogonic</strain>
    </source>
</reference>
<dbReference type="CTD" id="36383574"/>
<evidence type="ECO:0000313" key="3">
    <source>
        <dbReference type="Proteomes" id="UP000035682"/>
    </source>
</evidence>
<sequence>MYVLKFIFLTAIFNYMHLTTNGAKFRCYSFFGFKPPCFLYIDILNDNFFAKTESILPKELLFDLRKLLKLKHFFSNVVKELNCYIMGRYNQYWMKLICKKYGAKYKYQTYLTFYTTSPKTNYEKKLYMEVKYGRKYSTSCFKSASRRE</sequence>